<keyword evidence="1" id="KW-0472">Membrane</keyword>
<protein>
    <submittedName>
        <fullName evidence="2">Uncharacterized protein</fullName>
    </submittedName>
</protein>
<dbReference type="EMBL" id="REGN01007073">
    <property type="protein sequence ID" value="RNA07349.1"/>
    <property type="molecule type" value="Genomic_DNA"/>
</dbReference>
<feature type="transmembrane region" description="Helical" evidence="1">
    <location>
        <begin position="49"/>
        <end position="66"/>
    </location>
</feature>
<dbReference type="AlphaFoldDB" id="A0A3M7Q7X1"/>
<sequence length="79" mass="9316">MKMSKNTLNIRNTFLLFLGNFVICQFLIRGGALFYGFGYAYNKYKKEQIGFLLLIFSLSIPQLLTIKELDWNRIEIKIM</sequence>
<evidence type="ECO:0000313" key="2">
    <source>
        <dbReference type="EMBL" id="RNA07349.1"/>
    </source>
</evidence>
<evidence type="ECO:0000313" key="3">
    <source>
        <dbReference type="Proteomes" id="UP000276133"/>
    </source>
</evidence>
<organism evidence="2 3">
    <name type="scientific">Brachionus plicatilis</name>
    <name type="common">Marine rotifer</name>
    <name type="synonym">Brachionus muelleri</name>
    <dbReference type="NCBI Taxonomy" id="10195"/>
    <lineage>
        <taxon>Eukaryota</taxon>
        <taxon>Metazoa</taxon>
        <taxon>Spiralia</taxon>
        <taxon>Gnathifera</taxon>
        <taxon>Rotifera</taxon>
        <taxon>Eurotatoria</taxon>
        <taxon>Monogononta</taxon>
        <taxon>Pseudotrocha</taxon>
        <taxon>Ploima</taxon>
        <taxon>Brachionidae</taxon>
        <taxon>Brachionus</taxon>
    </lineage>
</organism>
<accession>A0A3M7Q7X1</accession>
<reference evidence="2 3" key="1">
    <citation type="journal article" date="2018" name="Sci. Rep.">
        <title>Genomic signatures of local adaptation to the degree of environmental predictability in rotifers.</title>
        <authorList>
            <person name="Franch-Gras L."/>
            <person name="Hahn C."/>
            <person name="Garcia-Roger E.M."/>
            <person name="Carmona M.J."/>
            <person name="Serra M."/>
            <person name="Gomez A."/>
        </authorList>
    </citation>
    <scope>NUCLEOTIDE SEQUENCE [LARGE SCALE GENOMIC DNA]</scope>
    <source>
        <strain evidence="2">HYR1</strain>
    </source>
</reference>
<evidence type="ECO:0000256" key="1">
    <source>
        <dbReference type="SAM" id="Phobius"/>
    </source>
</evidence>
<name>A0A3M7Q7X1_BRAPC</name>
<feature type="transmembrane region" description="Helical" evidence="1">
    <location>
        <begin position="12"/>
        <end position="37"/>
    </location>
</feature>
<keyword evidence="3" id="KW-1185">Reference proteome</keyword>
<keyword evidence="1" id="KW-0812">Transmembrane</keyword>
<keyword evidence="1" id="KW-1133">Transmembrane helix</keyword>
<dbReference type="Proteomes" id="UP000276133">
    <property type="component" value="Unassembled WGS sequence"/>
</dbReference>
<gene>
    <name evidence="2" type="ORF">BpHYR1_021358</name>
</gene>
<proteinExistence type="predicted"/>
<comment type="caution">
    <text evidence="2">The sequence shown here is derived from an EMBL/GenBank/DDBJ whole genome shotgun (WGS) entry which is preliminary data.</text>
</comment>